<feature type="domain" description="HTH cro/C1-type" evidence="1">
    <location>
        <begin position="9"/>
        <end position="64"/>
    </location>
</feature>
<keyword evidence="3" id="KW-1185">Reference proteome</keyword>
<reference evidence="3" key="1">
    <citation type="journal article" date="2019" name="Int. J. Syst. Evol. Microbiol.">
        <title>The Global Catalogue of Microorganisms (GCM) 10K type strain sequencing project: providing services to taxonomists for standard genome sequencing and annotation.</title>
        <authorList>
            <consortium name="The Broad Institute Genomics Platform"/>
            <consortium name="The Broad Institute Genome Sequencing Center for Infectious Disease"/>
            <person name="Wu L."/>
            <person name="Ma J."/>
        </authorList>
    </citation>
    <scope>NUCLEOTIDE SEQUENCE [LARGE SCALE GENOMIC DNA]</scope>
    <source>
        <strain evidence="3">KCTC 3950</strain>
    </source>
</reference>
<dbReference type="RefSeq" id="WP_377603374.1">
    <property type="nucleotide sequence ID" value="NZ_JBHUME010000008.1"/>
</dbReference>
<dbReference type="InterPro" id="IPR010982">
    <property type="entry name" value="Lambda_DNA-bd_dom_sf"/>
</dbReference>
<sequence length="71" mass="7908">MKVELGRCLLKERIQASGMSLGQLAGALQLKPERLEDYIGNKRIMPLKAAVNISLILDCRVEELYELHNGG</sequence>
<dbReference type="InterPro" id="IPR001387">
    <property type="entry name" value="Cro/C1-type_HTH"/>
</dbReference>
<name>A0ABW5PHA4_9BACL</name>
<evidence type="ECO:0000313" key="2">
    <source>
        <dbReference type="EMBL" id="MFD2613377.1"/>
    </source>
</evidence>
<protein>
    <submittedName>
        <fullName evidence="2">Helix-turn-helix domain-containing protein</fullName>
    </submittedName>
</protein>
<comment type="caution">
    <text evidence="2">The sequence shown here is derived from an EMBL/GenBank/DDBJ whole genome shotgun (WGS) entry which is preliminary data.</text>
</comment>
<dbReference type="CDD" id="cd00093">
    <property type="entry name" value="HTH_XRE"/>
    <property type="match status" value="1"/>
</dbReference>
<dbReference type="Proteomes" id="UP001597541">
    <property type="component" value="Unassembled WGS sequence"/>
</dbReference>
<dbReference type="Gene3D" id="1.10.260.40">
    <property type="entry name" value="lambda repressor-like DNA-binding domains"/>
    <property type="match status" value="1"/>
</dbReference>
<accession>A0ABW5PHA4</accession>
<dbReference type="SMART" id="SM00530">
    <property type="entry name" value="HTH_XRE"/>
    <property type="match status" value="1"/>
</dbReference>
<dbReference type="SUPFAM" id="SSF47413">
    <property type="entry name" value="lambda repressor-like DNA-binding domains"/>
    <property type="match status" value="1"/>
</dbReference>
<dbReference type="EMBL" id="JBHUME010000008">
    <property type="protein sequence ID" value="MFD2613377.1"/>
    <property type="molecule type" value="Genomic_DNA"/>
</dbReference>
<evidence type="ECO:0000259" key="1">
    <source>
        <dbReference type="SMART" id="SM00530"/>
    </source>
</evidence>
<proteinExistence type="predicted"/>
<evidence type="ECO:0000313" key="3">
    <source>
        <dbReference type="Proteomes" id="UP001597541"/>
    </source>
</evidence>
<gene>
    <name evidence="2" type="ORF">ACFSUF_13180</name>
</gene>
<organism evidence="2 3">
    <name type="scientific">Paenibacillus gansuensis</name>
    <dbReference type="NCBI Taxonomy" id="306542"/>
    <lineage>
        <taxon>Bacteria</taxon>
        <taxon>Bacillati</taxon>
        <taxon>Bacillota</taxon>
        <taxon>Bacilli</taxon>
        <taxon>Bacillales</taxon>
        <taxon>Paenibacillaceae</taxon>
        <taxon>Paenibacillus</taxon>
    </lineage>
</organism>